<keyword evidence="3" id="KW-1185">Reference proteome</keyword>
<evidence type="ECO:0000313" key="3">
    <source>
        <dbReference type="Proteomes" id="UP001213623"/>
    </source>
</evidence>
<reference evidence="2" key="1">
    <citation type="submission" date="2023-03" db="EMBL/GenBank/DDBJ databases">
        <title>Mating type loci evolution in Malassezia.</title>
        <authorList>
            <person name="Coelho M.A."/>
        </authorList>
    </citation>
    <scope>NUCLEOTIDE SEQUENCE</scope>
    <source>
        <strain evidence="2">CBS 9557</strain>
    </source>
</reference>
<dbReference type="EMBL" id="CP119892">
    <property type="protein sequence ID" value="WFD25117.1"/>
    <property type="molecule type" value="Genomic_DNA"/>
</dbReference>
<feature type="compositionally biased region" description="Basic and acidic residues" evidence="1">
    <location>
        <begin position="111"/>
        <end position="121"/>
    </location>
</feature>
<organism evidence="2 3">
    <name type="scientific">Malassezia nana</name>
    <dbReference type="NCBI Taxonomy" id="180528"/>
    <lineage>
        <taxon>Eukaryota</taxon>
        <taxon>Fungi</taxon>
        <taxon>Dikarya</taxon>
        <taxon>Basidiomycota</taxon>
        <taxon>Ustilaginomycotina</taxon>
        <taxon>Malasseziomycetes</taxon>
        <taxon>Malasseziales</taxon>
        <taxon>Malasseziaceae</taxon>
        <taxon>Malassezia</taxon>
    </lineage>
</organism>
<feature type="compositionally biased region" description="Polar residues" evidence="1">
    <location>
        <begin position="194"/>
        <end position="206"/>
    </location>
</feature>
<evidence type="ECO:0000313" key="2">
    <source>
        <dbReference type="EMBL" id="WFD25117.1"/>
    </source>
</evidence>
<gene>
    <name evidence="2" type="ORF">MNAN1_000080</name>
</gene>
<name>A0AAF0J0T5_9BASI</name>
<evidence type="ECO:0000256" key="1">
    <source>
        <dbReference type="SAM" id="MobiDB-lite"/>
    </source>
</evidence>
<dbReference type="Gene3D" id="1.10.238.10">
    <property type="entry name" value="EF-hand"/>
    <property type="match status" value="1"/>
</dbReference>
<proteinExistence type="predicted"/>
<evidence type="ECO:0008006" key="4">
    <source>
        <dbReference type="Google" id="ProtNLM"/>
    </source>
</evidence>
<feature type="region of interest" description="Disordered" evidence="1">
    <location>
        <begin position="1"/>
        <end position="260"/>
    </location>
</feature>
<accession>A0AAF0J0T5</accession>
<protein>
    <recommendedName>
        <fullName evidence="4">EH domain-containing protein</fullName>
    </recommendedName>
</protein>
<dbReference type="AlphaFoldDB" id="A0AAF0J0T5"/>
<dbReference type="Proteomes" id="UP001213623">
    <property type="component" value="Chromosome 1"/>
</dbReference>
<feature type="compositionally biased region" description="Basic and acidic residues" evidence="1">
    <location>
        <begin position="31"/>
        <end position="43"/>
    </location>
</feature>
<feature type="compositionally biased region" description="Polar residues" evidence="1">
    <location>
        <begin position="16"/>
        <end position="28"/>
    </location>
</feature>
<sequence>MSEPAAVSVKNLRSLFENTTLQEQQRGAENTVHRQETPSKAEKSPSATEPAVASHSPQKEDRAPSHDMQPGATMHDTDVLETHPLSSLDFDGETLMPEAAGDQRQALVEPETDHALPRVTREPSCSDASHEREMETRSSASLTPTGSIAKVAPPRPPRPISTLKPQAVKSIETGPLDLPTSAPIDDKPAPNDPFLSSSASTGSKSVPPQLPARHGAKDPHPASFESKQGQMEPQVAESASLPLPRRRRAPPKPEKKSNTCVLPPYEALVQKVSLQQDSGPVVRAGAVKILWNRSGLAAKDLSSIWGTVTDNDPTCSFLTKDQFITGMRMVDERRQDAAARPTMRASAPLAVPLR</sequence>
<feature type="compositionally biased region" description="Polar residues" evidence="1">
    <location>
        <begin position="137"/>
        <end position="146"/>
    </location>
</feature>